<accession>A0A8H7XRP3</accession>
<sequence length="156" mass="16342">MFKSTYIVALAVLAVSNYGTLASPIVQPSVIHHHHHHHHHNTSRAVRPTPTVQATTTHEAALAEATQKNLKRDAGNVPGGNTELTASKDYSKTIMPPAKTAKKSTNDIQNTARLFSHGAMQAGANFRDGAIATGSQILGAGANMFSGGANEGALNV</sequence>
<organism evidence="2">
    <name type="scientific">Psilocybe cubensis</name>
    <name type="common">Psychedelic mushroom</name>
    <name type="synonym">Stropharia cubensis</name>
    <dbReference type="NCBI Taxonomy" id="181762"/>
    <lineage>
        <taxon>Eukaryota</taxon>
        <taxon>Fungi</taxon>
        <taxon>Dikarya</taxon>
        <taxon>Basidiomycota</taxon>
        <taxon>Agaricomycotina</taxon>
        <taxon>Agaricomycetes</taxon>
        <taxon>Agaricomycetidae</taxon>
        <taxon>Agaricales</taxon>
        <taxon>Agaricineae</taxon>
        <taxon>Strophariaceae</taxon>
        <taxon>Psilocybe</taxon>
    </lineage>
</organism>
<protein>
    <submittedName>
        <fullName evidence="2">Uncharacterized protein</fullName>
    </submittedName>
</protein>
<name>A0A8H7XRP3_PSICU</name>
<comment type="caution">
    <text evidence="2">The sequence shown here is derived from an EMBL/GenBank/DDBJ whole genome shotgun (WGS) entry which is preliminary data.</text>
</comment>
<dbReference type="AlphaFoldDB" id="A0A8H7XRP3"/>
<gene>
    <name evidence="2" type="ORF">JR316_008339</name>
</gene>
<keyword evidence="1" id="KW-0732">Signal</keyword>
<reference evidence="2" key="1">
    <citation type="submission" date="2021-02" db="EMBL/GenBank/DDBJ databases">
        <title>Psilocybe cubensis genome.</title>
        <authorList>
            <person name="Mckernan K.J."/>
            <person name="Crawford S."/>
            <person name="Trippe A."/>
            <person name="Kane L.T."/>
            <person name="Mclaughlin S."/>
        </authorList>
    </citation>
    <scope>NUCLEOTIDE SEQUENCE [LARGE SCALE GENOMIC DNA]</scope>
    <source>
        <strain evidence="2">MGC-MH-2018</strain>
    </source>
</reference>
<dbReference type="EMBL" id="JAFIQS010000008">
    <property type="protein sequence ID" value="KAG5166256.1"/>
    <property type="molecule type" value="Genomic_DNA"/>
</dbReference>
<evidence type="ECO:0000313" key="2">
    <source>
        <dbReference type="EMBL" id="KAG5166256.1"/>
    </source>
</evidence>
<evidence type="ECO:0000256" key="1">
    <source>
        <dbReference type="SAM" id="SignalP"/>
    </source>
</evidence>
<feature type="signal peptide" evidence="1">
    <location>
        <begin position="1"/>
        <end position="22"/>
    </location>
</feature>
<feature type="chain" id="PRO_5034678816" evidence="1">
    <location>
        <begin position="23"/>
        <end position="156"/>
    </location>
</feature>
<proteinExistence type="predicted"/>